<feature type="compositionally biased region" description="Polar residues" evidence="1">
    <location>
        <begin position="336"/>
        <end position="351"/>
    </location>
</feature>
<reference evidence="2 3" key="3">
    <citation type="journal article" date="2010" name="Sequencing">
        <title>Complete Genome Sequence of Rothia mucilaginosa DY-18: A Clinical Isolate with Dense Meshwork-Like Structures from a Persistent Apical Periodontitis Lesion.</title>
        <authorList>
            <person name="Yamane K."/>
            <person name="Nambu T."/>
            <person name="Yamanaka T."/>
            <person name="Mashimo C."/>
            <person name="Sugimori C."/>
            <person name="Leung K.-P."/>
            <person name="Fukushima H."/>
        </authorList>
    </citation>
    <scope>NUCLEOTIDE SEQUENCE [LARGE SCALE GENOMIC DNA]</scope>
    <source>
        <strain evidence="2 3">DY-18</strain>
    </source>
</reference>
<evidence type="ECO:0000313" key="3">
    <source>
        <dbReference type="Proteomes" id="UP000001883"/>
    </source>
</evidence>
<dbReference type="HOGENOM" id="CLU_648724_0_0_11"/>
<dbReference type="EMBL" id="AP011540">
    <property type="protein sequence ID" value="BAI64496.1"/>
    <property type="molecule type" value="Genomic_DNA"/>
</dbReference>
<feature type="region of interest" description="Disordered" evidence="1">
    <location>
        <begin position="300"/>
        <end position="423"/>
    </location>
</feature>
<gene>
    <name evidence="2" type="ordered locus">RMDY18_06640</name>
</gene>
<dbReference type="Proteomes" id="UP000001883">
    <property type="component" value="Chromosome"/>
</dbReference>
<dbReference type="KEGG" id="rmu:RMDY18_06640"/>
<proteinExistence type="predicted"/>
<organism evidence="2 3">
    <name type="scientific">Rothia mucilaginosa (strain DY-18)</name>
    <name type="common">Stomatococcus mucilaginosus</name>
    <dbReference type="NCBI Taxonomy" id="680646"/>
    <lineage>
        <taxon>Bacteria</taxon>
        <taxon>Bacillati</taxon>
        <taxon>Actinomycetota</taxon>
        <taxon>Actinomycetes</taxon>
        <taxon>Micrococcales</taxon>
        <taxon>Micrococcaceae</taxon>
        <taxon>Rothia</taxon>
    </lineage>
</organism>
<name>D2NS70_ROTMD</name>
<reference evidence="3" key="1">
    <citation type="submission" date="2009-07" db="EMBL/GenBank/DDBJ databases">
        <title>Complete genome sequence of Rothia mucilaginosa DJ.</title>
        <authorList>
            <person name="Yamane K."/>
            <person name="Nambu T."/>
            <person name="Mashimo C."/>
            <person name="Sugimori C."/>
            <person name="Yamanaka T."/>
            <person name="Leung K."/>
            <person name="Fukushima H."/>
        </authorList>
    </citation>
    <scope>NUCLEOTIDE SEQUENCE [LARGE SCALE GENOMIC DNA]</scope>
    <source>
        <strain evidence="3">DY-18</strain>
    </source>
</reference>
<evidence type="ECO:0000313" key="2">
    <source>
        <dbReference type="EMBL" id="BAI64496.1"/>
    </source>
</evidence>
<keyword evidence="3" id="KW-1185">Reference proteome</keyword>
<evidence type="ECO:0000256" key="1">
    <source>
        <dbReference type="SAM" id="MobiDB-lite"/>
    </source>
</evidence>
<dbReference type="AlphaFoldDB" id="D2NS70"/>
<sequence>MEVRVREEAEATASAVKAPCSWLDFATDNQVIPSPMNRFRLATGRSHQLGRNLIANATNRLNKTIRTQLIKLSAQTLDVHVYQRIAHISVTPDHIQQFLTAQRLARVAHQRSQQVKLQRSHRNLSAVVLDGTTVHIHDNIANGHHQLAALARTQTSTNTRQQFSVLKRLRNVIISTSLKTLNNIFSVAFSGQHNNRHIRRAANLLAHFNTVHARKHQIQKHQIGSGTHKSFKSACTIFTENSVKALLREHEANHFRQSIIVINHQNGVCIACAHSTSLKNCRKYLHKNADYLIIPRTQPMHGHTLSHEPAKPWHPAHSPYPKPPQQTRNRPEYAHQASNPPRSAEQIQDQPHATGCTDGAPDQEPVQKSPPAATAEPEPPKAAPQVPRNEDRSAEEPAACPDPSTGHGQDATAKHRERHPRPA</sequence>
<accession>D2NS70</accession>
<protein>
    <submittedName>
        <fullName evidence="2">Prephenate dehydrogenase</fullName>
    </submittedName>
</protein>
<reference evidence="2 3" key="2">
    <citation type="journal article" date="2010" name="J Osaka Dent Univ">
        <title>Isolation and identification of Rothia mucilaginosa from persistent apical periodontitis lesions.</title>
        <authorList>
            <person name="Yamane K."/>
            <person name="Yoshida M."/>
            <person name="Fujihira T."/>
            <person name="Baba T."/>
            <person name="Tsuji N."/>
            <person name="Hayashi H."/>
            <person name="Sugimori C."/>
            <person name="Yamanaka T."/>
            <person name="Mashimo C."/>
            <person name="Nambu T."/>
            <person name="Kawai H."/>
            <person name="Fukushima H."/>
        </authorList>
    </citation>
    <scope>NUCLEOTIDE SEQUENCE [LARGE SCALE GENOMIC DNA]</scope>
    <source>
        <strain evidence="2 3">DY-18</strain>
    </source>
</reference>